<dbReference type="EMBL" id="JBHRTB010000001">
    <property type="protein sequence ID" value="MFC3141114.1"/>
    <property type="molecule type" value="Genomic_DNA"/>
</dbReference>
<dbReference type="PANTHER" id="PTHR42756:SF1">
    <property type="entry name" value="TRANSCRIPTIONAL REPRESSOR OF EMRAB OPERON"/>
    <property type="match status" value="1"/>
</dbReference>
<evidence type="ECO:0000313" key="6">
    <source>
        <dbReference type="Proteomes" id="UP001595632"/>
    </source>
</evidence>
<protein>
    <submittedName>
        <fullName evidence="5">MarR family winged helix-turn-helix transcriptional regulator</fullName>
    </submittedName>
</protein>
<name>A0ABV7GLQ6_9RHOB</name>
<proteinExistence type="predicted"/>
<sequence length="161" mass="18000">MTAVVPNPATPSHPAAIHDDLENFTPYLMNRIMARYNRGVESALKEVGVSVAQMRALAVLAESGPRTVNELSVLTVIKQSTLSRTLDTMEAAGLIRREAQNGDSRYRRIVMTDAGKATYRSAWPAMLGMRDTMLSALSSEEKATFNELLLRIFYDIRHHEY</sequence>
<dbReference type="SMART" id="SM00347">
    <property type="entry name" value="HTH_MARR"/>
    <property type="match status" value="1"/>
</dbReference>
<dbReference type="InterPro" id="IPR036388">
    <property type="entry name" value="WH-like_DNA-bd_sf"/>
</dbReference>
<keyword evidence="1" id="KW-0805">Transcription regulation</keyword>
<evidence type="ECO:0000256" key="3">
    <source>
        <dbReference type="ARBA" id="ARBA00023163"/>
    </source>
</evidence>
<keyword evidence="3" id="KW-0804">Transcription</keyword>
<comment type="caution">
    <text evidence="5">The sequence shown here is derived from an EMBL/GenBank/DDBJ whole genome shotgun (WGS) entry which is preliminary data.</text>
</comment>
<evidence type="ECO:0000256" key="2">
    <source>
        <dbReference type="ARBA" id="ARBA00023125"/>
    </source>
</evidence>
<dbReference type="PANTHER" id="PTHR42756">
    <property type="entry name" value="TRANSCRIPTIONAL REGULATOR, MARR"/>
    <property type="match status" value="1"/>
</dbReference>
<reference evidence="6" key="1">
    <citation type="journal article" date="2019" name="Int. J. Syst. Evol. Microbiol.">
        <title>The Global Catalogue of Microorganisms (GCM) 10K type strain sequencing project: providing services to taxonomists for standard genome sequencing and annotation.</title>
        <authorList>
            <consortium name="The Broad Institute Genomics Platform"/>
            <consortium name="The Broad Institute Genome Sequencing Center for Infectious Disease"/>
            <person name="Wu L."/>
            <person name="Ma J."/>
        </authorList>
    </citation>
    <scope>NUCLEOTIDE SEQUENCE [LARGE SCALE GENOMIC DNA]</scope>
    <source>
        <strain evidence="6">KCTC 52366</strain>
    </source>
</reference>
<evidence type="ECO:0000259" key="4">
    <source>
        <dbReference type="PROSITE" id="PS50995"/>
    </source>
</evidence>
<dbReference type="InterPro" id="IPR000835">
    <property type="entry name" value="HTH_MarR-typ"/>
</dbReference>
<organism evidence="5 6">
    <name type="scientific">Psychromarinibacter halotolerans</name>
    <dbReference type="NCBI Taxonomy" id="1775175"/>
    <lineage>
        <taxon>Bacteria</taxon>
        <taxon>Pseudomonadati</taxon>
        <taxon>Pseudomonadota</taxon>
        <taxon>Alphaproteobacteria</taxon>
        <taxon>Rhodobacterales</taxon>
        <taxon>Paracoccaceae</taxon>
        <taxon>Psychromarinibacter</taxon>
    </lineage>
</organism>
<dbReference type="Gene3D" id="1.10.10.10">
    <property type="entry name" value="Winged helix-like DNA-binding domain superfamily/Winged helix DNA-binding domain"/>
    <property type="match status" value="1"/>
</dbReference>
<dbReference type="PRINTS" id="PR00598">
    <property type="entry name" value="HTHMARR"/>
</dbReference>
<keyword evidence="6" id="KW-1185">Reference proteome</keyword>
<dbReference type="PROSITE" id="PS50995">
    <property type="entry name" value="HTH_MARR_2"/>
    <property type="match status" value="1"/>
</dbReference>
<keyword evidence="2" id="KW-0238">DNA-binding</keyword>
<accession>A0ABV7GLQ6</accession>
<dbReference type="SUPFAM" id="SSF46785">
    <property type="entry name" value="Winged helix' DNA-binding domain"/>
    <property type="match status" value="1"/>
</dbReference>
<evidence type="ECO:0000313" key="5">
    <source>
        <dbReference type="EMBL" id="MFC3141114.1"/>
    </source>
</evidence>
<gene>
    <name evidence="5" type="ORF">ACFOGP_00220</name>
</gene>
<feature type="domain" description="HTH marR-type" evidence="4">
    <location>
        <begin position="22"/>
        <end position="154"/>
    </location>
</feature>
<dbReference type="InterPro" id="IPR036390">
    <property type="entry name" value="WH_DNA-bd_sf"/>
</dbReference>
<dbReference type="Proteomes" id="UP001595632">
    <property type="component" value="Unassembled WGS sequence"/>
</dbReference>
<dbReference type="RefSeq" id="WP_379559751.1">
    <property type="nucleotide sequence ID" value="NZ_JBHRTB010000001.1"/>
</dbReference>
<dbReference type="Pfam" id="PF12802">
    <property type="entry name" value="MarR_2"/>
    <property type="match status" value="1"/>
</dbReference>
<evidence type="ECO:0000256" key="1">
    <source>
        <dbReference type="ARBA" id="ARBA00023015"/>
    </source>
</evidence>